<dbReference type="EMBL" id="AY458649">
    <property type="protein sequence ID" value="AAR38387.1"/>
    <property type="molecule type" value="Genomic_DNA"/>
</dbReference>
<reference evidence="1" key="1">
    <citation type="submission" date="2003-11" db="EMBL/GenBank/DDBJ databases">
        <authorList>
            <person name="Heidelberg J.F."/>
            <person name="Eisen J.A."/>
            <person name="Nelson W.C."/>
            <person name="DeLong E.F."/>
        </authorList>
    </citation>
    <scope>NUCLEOTIDE SEQUENCE</scope>
</reference>
<organism evidence="1">
    <name type="scientific">uncultured marine bacterium 582</name>
    <dbReference type="NCBI Taxonomy" id="257402"/>
    <lineage>
        <taxon>Bacteria</taxon>
        <taxon>environmental samples</taxon>
    </lineage>
</organism>
<dbReference type="AlphaFoldDB" id="Q6SF35"/>
<sequence length="115" mass="12809">MEYYRVFHLPQGLEDFQSHLCVCGPICNEGSIDQCKAQDLAAFGFKHREHVLRRTAQINAFPDAQVFVVYQPGVRWLVIAGYAGGDLMTIVPEKPCEILIENMTPNLGGAPGCWV</sequence>
<name>Q6SF35_9BACT</name>
<gene>
    <name evidence="1" type="ORF">MBMO_EBAC080-L028H02.50</name>
</gene>
<reference evidence="1" key="2">
    <citation type="submission" date="2003-12" db="EMBL/GenBank/DDBJ databases">
        <title>Monterey Bay Coastal Ocean Microbial Observatory environmental clone sequencing.</title>
        <authorList>
            <person name="DeLong E.F."/>
        </authorList>
    </citation>
    <scope>NUCLEOTIDE SEQUENCE</scope>
</reference>
<proteinExistence type="predicted"/>
<accession>Q6SF35</accession>
<protein>
    <submittedName>
        <fullName evidence="1">Uncharacterized protein</fullName>
    </submittedName>
</protein>
<evidence type="ECO:0000313" key="1">
    <source>
        <dbReference type="EMBL" id="AAR38387.1"/>
    </source>
</evidence>